<organism evidence="1 2">
    <name type="scientific">Paractinoplanes ferrugineus</name>
    <dbReference type="NCBI Taxonomy" id="113564"/>
    <lineage>
        <taxon>Bacteria</taxon>
        <taxon>Bacillati</taxon>
        <taxon>Actinomycetota</taxon>
        <taxon>Actinomycetes</taxon>
        <taxon>Micromonosporales</taxon>
        <taxon>Micromonosporaceae</taxon>
        <taxon>Paractinoplanes</taxon>
    </lineage>
</organism>
<proteinExistence type="predicted"/>
<dbReference type="AlphaFoldDB" id="A0A919MIF2"/>
<evidence type="ECO:0000313" key="2">
    <source>
        <dbReference type="Proteomes" id="UP000598174"/>
    </source>
</evidence>
<accession>A0A919MIF2</accession>
<keyword evidence="2" id="KW-1185">Reference proteome</keyword>
<reference evidence="1" key="1">
    <citation type="submission" date="2021-01" db="EMBL/GenBank/DDBJ databases">
        <title>Whole genome shotgun sequence of Actinoplanes ferrugineus NBRC 15555.</title>
        <authorList>
            <person name="Komaki H."/>
            <person name="Tamura T."/>
        </authorList>
    </citation>
    <scope>NUCLEOTIDE SEQUENCE</scope>
    <source>
        <strain evidence="1">NBRC 15555</strain>
    </source>
</reference>
<protein>
    <submittedName>
        <fullName evidence="1">Uncharacterized protein</fullName>
    </submittedName>
</protein>
<dbReference type="Proteomes" id="UP000598174">
    <property type="component" value="Unassembled WGS sequence"/>
</dbReference>
<gene>
    <name evidence="1" type="ORF">Afe05nite_86280</name>
</gene>
<evidence type="ECO:0000313" key="1">
    <source>
        <dbReference type="EMBL" id="GIE16788.1"/>
    </source>
</evidence>
<dbReference type="RefSeq" id="WP_203823108.1">
    <property type="nucleotide sequence ID" value="NZ_BAAABP010000005.1"/>
</dbReference>
<dbReference type="EMBL" id="BOMM01000100">
    <property type="protein sequence ID" value="GIE16788.1"/>
    <property type="molecule type" value="Genomic_DNA"/>
</dbReference>
<name>A0A919MIF2_9ACTN</name>
<sequence>MDIAAVIRRVINDNDPDLTSGAAHLGALIAHALADAGLAQLGDEQVADYIRDLGDNWAERGTNDLAVALAEAIEEDLDEDDVL</sequence>
<comment type="caution">
    <text evidence="1">The sequence shown here is derived from an EMBL/GenBank/DDBJ whole genome shotgun (WGS) entry which is preliminary data.</text>
</comment>